<feature type="domain" description="Histidine kinase/HSP90-like ATPase" evidence="3">
    <location>
        <begin position="23"/>
        <end position="140"/>
    </location>
</feature>
<organism evidence="4 5">
    <name type="scientific">Mycolicibacterium madagascariense</name>
    <dbReference type="NCBI Taxonomy" id="212765"/>
    <lineage>
        <taxon>Bacteria</taxon>
        <taxon>Bacillati</taxon>
        <taxon>Actinomycetota</taxon>
        <taxon>Actinomycetes</taxon>
        <taxon>Mycobacteriales</taxon>
        <taxon>Mycobacteriaceae</taxon>
        <taxon>Mycolicibacterium</taxon>
    </lineage>
</organism>
<dbReference type="Pfam" id="PF13581">
    <property type="entry name" value="HATPase_c_2"/>
    <property type="match status" value="1"/>
</dbReference>
<dbReference type="InterPro" id="IPR050267">
    <property type="entry name" value="Anti-sigma-factor_SerPK"/>
</dbReference>
<dbReference type="AlphaFoldDB" id="A0A7I7X9A3"/>
<dbReference type="EMBL" id="AP022610">
    <property type="protein sequence ID" value="BBZ25910.1"/>
    <property type="molecule type" value="Genomic_DNA"/>
</dbReference>
<dbReference type="InterPro" id="IPR036890">
    <property type="entry name" value="HATPase_C_sf"/>
</dbReference>
<keyword evidence="1" id="KW-0808">Transferase</keyword>
<proteinExistence type="predicted"/>
<dbReference type="KEGG" id="mmag:MMAD_02050"/>
<name>A0A7I7X9A3_9MYCO</name>
<evidence type="ECO:0000259" key="3">
    <source>
        <dbReference type="Pfam" id="PF13581"/>
    </source>
</evidence>
<evidence type="ECO:0000313" key="4">
    <source>
        <dbReference type="EMBL" id="BBZ25910.1"/>
    </source>
</evidence>
<evidence type="ECO:0000313" key="5">
    <source>
        <dbReference type="Proteomes" id="UP000466517"/>
    </source>
</evidence>
<gene>
    <name evidence="4" type="ORF">MMAD_02050</name>
</gene>
<keyword evidence="5" id="KW-1185">Reference proteome</keyword>
<dbReference type="InterPro" id="IPR003594">
    <property type="entry name" value="HATPase_dom"/>
</dbReference>
<dbReference type="GO" id="GO:0004674">
    <property type="term" value="F:protein serine/threonine kinase activity"/>
    <property type="evidence" value="ECO:0007669"/>
    <property type="project" value="UniProtKB-KW"/>
</dbReference>
<dbReference type="Gene3D" id="3.30.565.10">
    <property type="entry name" value="Histidine kinase-like ATPase, C-terminal domain"/>
    <property type="match status" value="1"/>
</dbReference>
<protein>
    <recommendedName>
        <fullName evidence="3">Histidine kinase/HSP90-like ATPase domain-containing protein</fullName>
    </recommendedName>
</protein>
<dbReference type="RefSeq" id="WP_163731259.1">
    <property type="nucleotide sequence ID" value="NZ_AP022610.1"/>
</dbReference>
<dbReference type="SUPFAM" id="SSF55874">
    <property type="entry name" value="ATPase domain of HSP90 chaperone/DNA topoisomerase II/histidine kinase"/>
    <property type="match status" value="1"/>
</dbReference>
<accession>A0A7I7X9A3</accession>
<dbReference type="PANTHER" id="PTHR35526:SF3">
    <property type="entry name" value="ANTI-SIGMA-F FACTOR RSBW"/>
    <property type="match status" value="1"/>
</dbReference>
<sequence length="161" mass="17742">MTPASQPSSDPREHARRRLEGDASPVTVAQWRRFAQDWLNATVAVGEERFADITLAVDEALSNCVDHAYRDRSAGTMVLELSYDENHAVVQIQVTDEGSWQEPKSMRVSDFRGRGVLLMTALADECSVDGHDNGTTVRLVFRDCPPQGASHGRTDALQDTA</sequence>
<evidence type="ECO:0000256" key="1">
    <source>
        <dbReference type="ARBA" id="ARBA00022527"/>
    </source>
</evidence>
<dbReference type="Proteomes" id="UP000466517">
    <property type="component" value="Chromosome"/>
</dbReference>
<keyword evidence="1" id="KW-0723">Serine/threonine-protein kinase</keyword>
<reference evidence="4 5" key="1">
    <citation type="journal article" date="2019" name="Emerg. Microbes Infect.">
        <title>Comprehensive subspecies identification of 175 nontuberculous mycobacteria species based on 7547 genomic profiles.</title>
        <authorList>
            <person name="Matsumoto Y."/>
            <person name="Kinjo T."/>
            <person name="Motooka D."/>
            <person name="Nabeya D."/>
            <person name="Jung N."/>
            <person name="Uechi K."/>
            <person name="Horii T."/>
            <person name="Iida T."/>
            <person name="Fujita J."/>
            <person name="Nakamura S."/>
        </authorList>
    </citation>
    <scope>NUCLEOTIDE SEQUENCE [LARGE SCALE GENOMIC DNA]</scope>
    <source>
        <strain evidence="4 5">JCM 13574</strain>
    </source>
</reference>
<feature type="region of interest" description="Disordered" evidence="2">
    <location>
        <begin position="1"/>
        <end position="22"/>
    </location>
</feature>
<keyword evidence="1" id="KW-0418">Kinase</keyword>
<feature type="compositionally biased region" description="Basic and acidic residues" evidence="2">
    <location>
        <begin position="10"/>
        <end position="21"/>
    </location>
</feature>
<dbReference type="CDD" id="cd16936">
    <property type="entry name" value="HATPase_RsbW-like"/>
    <property type="match status" value="1"/>
</dbReference>
<evidence type="ECO:0000256" key="2">
    <source>
        <dbReference type="SAM" id="MobiDB-lite"/>
    </source>
</evidence>
<dbReference type="PANTHER" id="PTHR35526">
    <property type="entry name" value="ANTI-SIGMA-F FACTOR RSBW-RELATED"/>
    <property type="match status" value="1"/>
</dbReference>